<feature type="transmembrane region" description="Helical" evidence="1">
    <location>
        <begin position="115"/>
        <end position="136"/>
    </location>
</feature>
<dbReference type="Proteomes" id="UP000237819">
    <property type="component" value="Unassembled WGS sequence"/>
</dbReference>
<organism evidence="2 3">
    <name type="scientific">Blastopirellula marina</name>
    <dbReference type="NCBI Taxonomy" id="124"/>
    <lineage>
        <taxon>Bacteria</taxon>
        <taxon>Pseudomonadati</taxon>
        <taxon>Planctomycetota</taxon>
        <taxon>Planctomycetia</taxon>
        <taxon>Pirellulales</taxon>
        <taxon>Pirellulaceae</taxon>
        <taxon>Blastopirellula</taxon>
    </lineage>
</organism>
<keyword evidence="1" id="KW-1133">Transmembrane helix</keyword>
<feature type="transmembrane region" description="Helical" evidence="1">
    <location>
        <begin position="86"/>
        <end position="108"/>
    </location>
</feature>
<keyword evidence="1" id="KW-0472">Membrane</keyword>
<reference evidence="2 3" key="1">
    <citation type="submission" date="2018-02" db="EMBL/GenBank/DDBJ databases">
        <title>Comparative genomes isolates from brazilian mangrove.</title>
        <authorList>
            <person name="Araujo J.E."/>
            <person name="Taketani R.G."/>
            <person name="Silva M.C.P."/>
            <person name="Loureco M.V."/>
            <person name="Andreote F.D."/>
        </authorList>
    </citation>
    <scope>NUCLEOTIDE SEQUENCE [LARGE SCALE GENOMIC DNA]</scope>
    <source>
        <strain evidence="2 3">Nap-Phe MGV</strain>
    </source>
</reference>
<comment type="caution">
    <text evidence="2">The sequence shown here is derived from an EMBL/GenBank/DDBJ whole genome shotgun (WGS) entry which is preliminary data.</text>
</comment>
<protein>
    <submittedName>
        <fullName evidence="2">Uncharacterized protein</fullName>
    </submittedName>
</protein>
<feature type="transmembrane region" description="Helical" evidence="1">
    <location>
        <begin position="44"/>
        <end position="66"/>
    </location>
</feature>
<feature type="transmembrane region" description="Helical" evidence="1">
    <location>
        <begin position="156"/>
        <end position="173"/>
    </location>
</feature>
<sequence>MVANLAAIGYASAAKWAAVGLAVAISALNAGAYAKRASGTSSAWYAKLGVLAIVVMGLGCVLYAACSSEWRDMAREAGVYDQRKTFQFYASATLLVSLVAAALVAAYFSGSTDAAVCIAALLGYAILVVEMLHVVSFHPVDSFFATKLAPGLSLRAALQAILFLQFNLALLAGHRTLTRMQRQPVKA</sequence>
<gene>
    <name evidence="2" type="ORF">C5Y93_22155</name>
</gene>
<keyword evidence="1" id="KW-0812">Transmembrane</keyword>
<accession>A0A2S8GHU6</accession>
<dbReference type="AlphaFoldDB" id="A0A2S8GHU6"/>
<name>A0A2S8GHU6_9BACT</name>
<evidence type="ECO:0000313" key="2">
    <source>
        <dbReference type="EMBL" id="PQO43891.1"/>
    </source>
</evidence>
<evidence type="ECO:0000256" key="1">
    <source>
        <dbReference type="SAM" id="Phobius"/>
    </source>
</evidence>
<proteinExistence type="predicted"/>
<dbReference type="RefSeq" id="WP_105337647.1">
    <property type="nucleotide sequence ID" value="NZ_PUHZ01000022.1"/>
</dbReference>
<dbReference type="EMBL" id="PUHZ01000022">
    <property type="protein sequence ID" value="PQO43891.1"/>
    <property type="molecule type" value="Genomic_DNA"/>
</dbReference>
<evidence type="ECO:0000313" key="3">
    <source>
        <dbReference type="Proteomes" id="UP000237819"/>
    </source>
</evidence>
<feature type="transmembrane region" description="Helical" evidence="1">
    <location>
        <begin position="13"/>
        <end position="32"/>
    </location>
</feature>